<feature type="domain" description="OmpR/PhoB-type" evidence="9">
    <location>
        <begin position="137"/>
        <end position="232"/>
    </location>
</feature>
<feature type="DNA-binding region" description="OmpR/PhoB-type" evidence="7">
    <location>
        <begin position="137"/>
        <end position="232"/>
    </location>
</feature>
<dbReference type="AlphaFoldDB" id="A0A560F0D5"/>
<dbReference type="PROSITE" id="PS51755">
    <property type="entry name" value="OMPR_PHOB"/>
    <property type="match status" value="1"/>
</dbReference>
<dbReference type="PROSITE" id="PS50110">
    <property type="entry name" value="RESPONSE_REGULATORY"/>
    <property type="match status" value="1"/>
</dbReference>
<dbReference type="PANTHER" id="PTHR48111">
    <property type="entry name" value="REGULATOR OF RPOS"/>
    <property type="match status" value="1"/>
</dbReference>
<dbReference type="InterPro" id="IPR011006">
    <property type="entry name" value="CheY-like_superfamily"/>
</dbReference>
<evidence type="ECO:0000256" key="3">
    <source>
        <dbReference type="ARBA" id="ARBA00023015"/>
    </source>
</evidence>
<dbReference type="Gene3D" id="3.40.50.2300">
    <property type="match status" value="1"/>
</dbReference>
<dbReference type="PANTHER" id="PTHR48111:SF4">
    <property type="entry name" value="DNA-BINDING DUAL TRANSCRIPTIONAL REGULATOR OMPR"/>
    <property type="match status" value="1"/>
</dbReference>
<dbReference type="GO" id="GO:0005829">
    <property type="term" value="C:cytosol"/>
    <property type="evidence" value="ECO:0007669"/>
    <property type="project" value="TreeGrafter"/>
</dbReference>
<keyword evidence="4 7" id="KW-0238">DNA-binding</keyword>
<dbReference type="SUPFAM" id="SSF52172">
    <property type="entry name" value="CheY-like"/>
    <property type="match status" value="1"/>
</dbReference>
<dbReference type="InterPro" id="IPR001867">
    <property type="entry name" value="OmpR/PhoB-type_DNA-bd"/>
</dbReference>
<dbReference type="RefSeq" id="WP_145752089.1">
    <property type="nucleotide sequence ID" value="NZ_VITN01000016.1"/>
</dbReference>
<dbReference type="GO" id="GO:0000156">
    <property type="term" value="F:phosphorelay response regulator activity"/>
    <property type="evidence" value="ECO:0007669"/>
    <property type="project" value="TreeGrafter"/>
</dbReference>
<dbReference type="Pfam" id="PF00486">
    <property type="entry name" value="Trans_reg_C"/>
    <property type="match status" value="1"/>
</dbReference>
<evidence type="ECO:0000256" key="1">
    <source>
        <dbReference type="ARBA" id="ARBA00022553"/>
    </source>
</evidence>
<dbReference type="InterPro" id="IPR036388">
    <property type="entry name" value="WH-like_DNA-bd_sf"/>
</dbReference>
<dbReference type="SUPFAM" id="SSF46894">
    <property type="entry name" value="C-terminal effector domain of the bipartite response regulators"/>
    <property type="match status" value="1"/>
</dbReference>
<dbReference type="Pfam" id="PF00072">
    <property type="entry name" value="Response_reg"/>
    <property type="match status" value="1"/>
</dbReference>
<dbReference type="EMBL" id="VITN01000016">
    <property type="protein sequence ID" value="TWB15090.1"/>
    <property type="molecule type" value="Genomic_DNA"/>
</dbReference>
<protein>
    <submittedName>
        <fullName evidence="10">Winged helix family two component transcriptional regulator</fullName>
    </submittedName>
</protein>
<dbReference type="Gene3D" id="6.10.250.690">
    <property type="match status" value="1"/>
</dbReference>
<reference evidence="10 11" key="1">
    <citation type="submission" date="2019-06" db="EMBL/GenBank/DDBJ databases">
        <title>Genomic Encyclopedia of Type Strains, Phase IV (KMG-V): Genome sequencing to study the core and pangenomes of soil and plant-associated prokaryotes.</title>
        <authorList>
            <person name="Whitman W."/>
        </authorList>
    </citation>
    <scope>NUCLEOTIDE SEQUENCE [LARGE SCALE GENOMIC DNA]</scope>
    <source>
        <strain evidence="10 11">BR 11880</strain>
    </source>
</reference>
<feature type="domain" description="Response regulatory" evidence="8">
    <location>
        <begin position="14"/>
        <end position="127"/>
    </location>
</feature>
<organism evidence="10 11">
    <name type="scientific">Nitrospirillum amazonense</name>
    <dbReference type="NCBI Taxonomy" id="28077"/>
    <lineage>
        <taxon>Bacteria</taxon>
        <taxon>Pseudomonadati</taxon>
        <taxon>Pseudomonadota</taxon>
        <taxon>Alphaproteobacteria</taxon>
        <taxon>Rhodospirillales</taxon>
        <taxon>Azospirillaceae</taxon>
        <taxon>Nitrospirillum</taxon>
    </lineage>
</organism>
<dbReference type="SMART" id="SM00448">
    <property type="entry name" value="REC"/>
    <property type="match status" value="1"/>
</dbReference>
<evidence type="ECO:0000256" key="2">
    <source>
        <dbReference type="ARBA" id="ARBA00023012"/>
    </source>
</evidence>
<keyword evidence="3" id="KW-0805">Transcription regulation</keyword>
<proteinExistence type="predicted"/>
<accession>A0A560F0D5</accession>
<evidence type="ECO:0000313" key="11">
    <source>
        <dbReference type="Proteomes" id="UP000319859"/>
    </source>
</evidence>
<evidence type="ECO:0000256" key="4">
    <source>
        <dbReference type="ARBA" id="ARBA00023125"/>
    </source>
</evidence>
<dbReference type="InterPro" id="IPR016032">
    <property type="entry name" value="Sig_transdc_resp-reg_C-effctor"/>
</dbReference>
<dbReference type="GO" id="GO:0000976">
    <property type="term" value="F:transcription cis-regulatory region binding"/>
    <property type="evidence" value="ECO:0007669"/>
    <property type="project" value="TreeGrafter"/>
</dbReference>
<dbReference type="GO" id="GO:0006355">
    <property type="term" value="P:regulation of DNA-templated transcription"/>
    <property type="evidence" value="ECO:0007669"/>
    <property type="project" value="InterPro"/>
</dbReference>
<dbReference type="InterPro" id="IPR001789">
    <property type="entry name" value="Sig_transdc_resp-reg_receiver"/>
</dbReference>
<name>A0A560F0D5_9PROT</name>
<evidence type="ECO:0000259" key="9">
    <source>
        <dbReference type="PROSITE" id="PS51755"/>
    </source>
</evidence>
<dbReference type="InterPro" id="IPR039420">
    <property type="entry name" value="WalR-like"/>
</dbReference>
<keyword evidence="2" id="KW-0902">Two-component regulatory system</keyword>
<dbReference type="CDD" id="cd00383">
    <property type="entry name" value="trans_reg_C"/>
    <property type="match status" value="1"/>
</dbReference>
<evidence type="ECO:0000313" key="10">
    <source>
        <dbReference type="EMBL" id="TWB15090.1"/>
    </source>
</evidence>
<evidence type="ECO:0000256" key="6">
    <source>
        <dbReference type="PROSITE-ProRule" id="PRU00169"/>
    </source>
</evidence>
<dbReference type="OrthoDB" id="9784252at2"/>
<dbReference type="SMART" id="SM00862">
    <property type="entry name" value="Trans_reg_C"/>
    <property type="match status" value="1"/>
</dbReference>
<dbReference type="GO" id="GO:0032993">
    <property type="term" value="C:protein-DNA complex"/>
    <property type="evidence" value="ECO:0007669"/>
    <property type="project" value="TreeGrafter"/>
</dbReference>
<keyword evidence="1 6" id="KW-0597">Phosphoprotein</keyword>
<comment type="caution">
    <text evidence="10">The sequence shown here is derived from an EMBL/GenBank/DDBJ whole genome shotgun (WGS) entry which is preliminary data.</text>
</comment>
<gene>
    <name evidence="10" type="ORF">FBZ89_11668</name>
</gene>
<feature type="modified residue" description="4-aspartylphosphate" evidence="6">
    <location>
        <position position="63"/>
    </location>
</feature>
<dbReference type="Gene3D" id="1.10.10.10">
    <property type="entry name" value="Winged helix-like DNA-binding domain superfamily/Winged helix DNA-binding domain"/>
    <property type="match status" value="1"/>
</dbReference>
<dbReference type="Proteomes" id="UP000319859">
    <property type="component" value="Unassembled WGS sequence"/>
</dbReference>
<evidence type="ECO:0000256" key="7">
    <source>
        <dbReference type="PROSITE-ProRule" id="PRU01091"/>
    </source>
</evidence>
<sequence length="233" mass="25805">MTMTQQALPEEQPHILVVDDDDRLREALRRYLSQNGFIVSAAADAAAARRMLASLNFDLMVLDVRMPGESGLELTRSLRAGGGLPILLLTANGQPDDRIAGLEAGADDYLPKPFEPRELVLRITSILRRLPKPAAAAAEVRLGRWVFDAEREELRSGEETVRLTSGEASLLRTLAAQPGVVFTREDLGRAGIDSNARAIDVQVTRLRRKIETDPRQPRYLQTVRGEGYVLRPD</sequence>
<keyword evidence="5" id="KW-0804">Transcription</keyword>
<evidence type="ECO:0000259" key="8">
    <source>
        <dbReference type="PROSITE" id="PS50110"/>
    </source>
</evidence>
<evidence type="ECO:0000256" key="5">
    <source>
        <dbReference type="ARBA" id="ARBA00023163"/>
    </source>
</evidence>